<dbReference type="EMBL" id="KK405116">
    <property type="protein sequence ID" value="KFQ81703.1"/>
    <property type="molecule type" value="Genomic_DNA"/>
</dbReference>
<accession>A0A091UVS0</accession>
<evidence type="ECO:0000313" key="3">
    <source>
        <dbReference type="Proteomes" id="UP000053700"/>
    </source>
</evidence>
<proteinExistence type="predicted"/>
<reference evidence="2 3" key="1">
    <citation type="submission" date="2014-04" db="EMBL/GenBank/DDBJ databases">
        <title>Genome evolution of avian class.</title>
        <authorList>
            <person name="Zhang G."/>
            <person name="Li C."/>
        </authorList>
    </citation>
    <scope>NUCLEOTIDE SEQUENCE [LARGE SCALE GENOMIC DNA]</scope>
    <source>
        <strain evidence="2">BGI_N337</strain>
    </source>
</reference>
<dbReference type="InterPro" id="IPR038834">
    <property type="entry name" value="CCDC175"/>
</dbReference>
<organism evidence="2 3">
    <name type="scientific">Phoenicopterus ruber ruber</name>
    <dbReference type="NCBI Taxonomy" id="9218"/>
    <lineage>
        <taxon>Eukaryota</taxon>
        <taxon>Metazoa</taxon>
        <taxon>Chordata</taxon>
        <taxon>Craniata</taxon>
        <taxon>Vertebrata</taxon>
        <taxon>Euteleostomi</taxon>
        <taxon>Archelosauria</taxon>
        <taxon>Archosauria</taxon>
        <taxon>Dinosauria</taxon>
        <taxon>Saurischia</taxon>
        <taxon>Theropoda</taxon>
        <taxon>Coelurosauria</taxon>
        <taxon>Aves</taxon>
        <taxon>Neognathae</taxon>
        <taxon>Neoaves</taxon>
        <taxon>Mirandornithes</taxon>
        <taxon>Phoenicopteriformes</taxon>
        <taxon>Phoenicopteridae</taxon>
        <taxon>Phoenicopterus</taxon>
    </lineage>
</organism>
<protein>
    <submittedName>
        <fullName evidence="2">Coiled-coil domain-containing protein 175</fullName>
    </submittedName>
</protein>
<dbReference type="PANTHER" id="PTHR35347">
    <property type="entry name" value="COILED-COIL DOMAIN-CONTAINING PROTEIN 175"/>
    <property type="match status" value="1"/>
</dbReference>
<keyword evidence="3" id="KW-1185">Reference proteome</keyword>
<feature type="coiled-coil region" evidence="1">
    <location>
        <begin position="49"/>
        <end position="157"/>
    </location>
</feature>
<feature type="non-terminal residue" evidence="2">
    <location>
        <position position="163"/>
    </location>
</feature>
<dbReference type="AlphaFoldDB" id="A0A091UVS0"/>
<dbReference type="OrthoDB" id="10031759at2759"/>
<dbReference type="PANTHER" id="PTHR35347:SF1">
    <property type="entry name" value="COILED-COIL DOMAIN-CONTAINING PROTEIN 175"/>
    <property type="match status" value="1"/>
</dbReference>
<feature type="non-terminal residue" evidence="2">
    <location>
        <position position="1"/>
    </location>
</feature>
<name>A0A091UVS0_PHORB</name>
<dbReference type="Proteomes" id="UP000053700">
    <property type="component" value="Unassembled WGS sequence"/>
</dbReference>
<evidence type="ECO:0000256" key="1">
    <source>
        <dbReference type="SAM" id="Coils"/>
    </source>
</evidence>
<keyword evidence="1" id="KW-0175">Coiled coil</keyword>
<sequence length="163" mass="18999">IRRHTLECLEEETIKNSNLRFRMRNFPGEIIAEMTALVTAARESSAAKINQLQSALKSIAAEIELLDEKQTLCERQNAALCEEQEYLRKQYKERVDLLNERMATKVNTNVLLIETCDKTRDTEREIIEAKAALEELKEKIAQKMSKLEKEKEEWDEKVKVLKC</sequence>
<gene>
    <name evidence="2" type="ORF">N337_11037</name>
</gene>
<evidence type="ECO:0000313" key="2">
    <source>
        <dbReference type="EMBL" id="KFQ81703.1"/>
    </source>
</evidence>